<proteinExistence type="predicted"/>
<name>A0A9K3EJB2_HELAN</name>
<keyword evidence="3" id="KW-1185">Reference proteome</keyword>
<sequence length="274" mass="30729">MLQGNGTRWEFAESLKNVRMGNNKLKFNIARFALENSFESRPMENGSRHHQGGGSCQVNGGQPRSSRQVVPNPSGSAYRDILVGNSKNKWLEEKVVEVSSFVKPFGSWSGRSLIVRTSDLSTLVKMDKLLKNCLGSKVKIKYVGDLYFLLVFDSREEMLSFKDSNPTVKVWFSWMEVWEGQVLPFERIAWLKITGVPIQLLDNEVLDSVGRLFGKVVHASSLSTDSSDLTHDLVGVLVGDGGRISDSVTLMWKDRKFVVWVYKESGEGCRTVSV</sequence>
<accession>A0A9K3EJB2</accession>
<evidence type="ECO:0000256" key="1">
    <source>
        <dbReference type="SAM" id="MobiDB-lite"/>
    </source>
</evidence>
<evidence type="ECO:0000313" key="2">
    <source>
        <dbReference type="EMBL" id="KAF5774188.1"/>
    </source>
</evidence>
<feature type="region of interest" description="Disordered" evidence="1">
    <location>
        <begin position="41"/>
        <end position="75"/>
    </location>
</feature>
<evidence type="ECO:0000313" key="3">
    <source>
        <dbReference type="Proteomes" id="UP000215914"/>
    </source>
</evidence>
<dbReference type="EMBL" id="MNCJ02000328">
    <property type="protein sequence ID" value="KAF5774188.1"/>
    <property type="molecule type" value="Genomic_DNA"/>
</dbReference>
<dbReference type="Proteomes" id="UP000215914">
    <property type="component" value="Unassembled WGS sequence"/>
</dbReference>
<reference evidence="2" key="1">
    <citation type="journal article" date="2017" name="Nature">
        <title>The sunflower genome provides insights into oil metabolism, flowering and Asterid evolution.</title>
        <authorList>
            <person name="Badouin H."/>
            <person name="Gouzy J."/>
            <person name="Grassa C.J."/>
            <person name="Murat F."/>
            <person name="Staton S.E."/>
            <person name="Cottret L."/>
            <person name="Lelandais-Briere C."/>
            <person name="Owens G.L."/>
            <person name="Carrere S."/>
            <person name="Mayjonade B."/>
            <person name="Legrand L."/>
            <person name="Gill N."/>
            <person name="Kane N.C."/>
            <person name="Bowers J.E."/>
            <person name="Hubner S."/>
            <person name="Bellec A."/>
            <person name="Berard A."/>
            <person name="Berges H."/>
            <person name="Blanchet N."/>
            <person name="Boniface M.C."/>
            <person name="Brunel D."/>
            <person name="Catrice O."/>
            <person name="Chaidir N."/>
            <person name="Claudel C."/>
            <person name="Donnadieu C."/>
            <person name="Faraut T."/>
            <person name="Fievet G."/>
            <person name="Helmstetter N."/>
            <person name="King M."/>
            <person name="Knapp S.J."/>
            <person name="Lai Z."/>
            <person name="Le Paslier M.C."/>
            <person name="Lippi Y."/>
            <person name="Lorenzon L."/>
            <person name="Mandel J.R."/>
            <person name="Marage G."/>
            <person name="Marchand G."/>
            <person name="Marquand E."/>
            <person name="Bret-Mestries E."/>
            <person name="Morien E."/>
            <person name="Nambeesan S."/>
            <person name="Nguyen T."/>
            <person name="Pegot-Espagnet P."/>
            <person name="Pouilly N."/>
            <person name="Raftis F."/>
            <person name="Sallet E."/>
            <person name="Schiex T."/>
            <person name="Thomas J."/>
            <person name="Vandecasteele C."/>
            <person name="Vares D."/>
            <person name="Vear F."/>
            <person name="Vautrin S."/>
            <person name="Crespi M."/>
            <person name="Mangin B."/>
            <person name="Burke J.M."/>
            <person name="Salse J."/>
            <person name="Munos S."/>
            <person name="Vincourt P."/>
            <person name="Rieseberg L.H."/>
            <person name="Langlade N.B."/>
        </authorList>
    </citation>
    <scope>NUCLEOTIDE SEQUENCE</scope>
    <source>
        <tissue evidence="2">Leaves</tissue>
    </source>
</reference>
<evidence type="ECO:0008006" key="4">
    <source>
        <dbReference type="Google" id="ProtNLM"/>
    </source>
</evidence>
<organism evidence="2 3">
    <name type="scientific">Helianthus annuus</name>
    <name type="common">Common sunflower</name>
    <dbReference type="NCBI Taxonomy" id="4232"/>
    <lineage>
        <taxon>Eukaryota</taxon>
        <taxon>Viridiplantae</taxon>
        <taxon>Streptophyta</taxon>
        <taxon>Embryophyta</taxon>
        <taxon>Tracheophyta</taxon>
        <taxon>Spermatophyta</taxon>
        <taxon>Magnoliopsida</taxon>
        <taxon>eudicotyledons</taxon>
        <taxon>Gunneridae</taxon>
        <taxon>Pentapetalae</taxon>
        <taxon>asterids</taxon>
        <taxon>campanulids</taxon>
        <taxon>Asterales</taxon>
        <taxon>Asteraceae</taxon>
        <taxon>Asteroideae</taxon>
        <taxon>Heliantheae alliance</taxon>
        <taxon>Heliantheae</taxon>
        <taxon>Helianthus</taxon>
    </lineage>
</organism>
<dbReference type="Gramene" id="mRNA:HanXRQr2_Chr13g0597451">
    <property type="protein sequence ID" value="CDS:HanXRQr2_Chr13g0597451.1"/>
    <property type="gene ID" value="HanXRQr2_Chr13g0597451"/>
</dbReference>
<dbReference type="AlphaFoldDB" id="A0A9K3EJB2"/>
<comment type="caution">
    <text evidence="2">The sequence shown here is derived from an EMBL/GenBank/DDBJ whole genome shotgun (WGS) entry which is preliminary data.</text>
</comment>
<protein>
    <recommendedName>
        <fullName evidence="4">DUF4283 domain-containing protein</fullName>
    </recommendedName>
</protein>
<feature type="compositionally biased region" description="Polar residues" evidence="1">
    <location>
        <begin position="56"/>
        <end position="75"/>
    </location>
</feature>
<gene>
    <name evidence="2" type="ORF">HanXRQr2_Chr13g0597451</name>
</gene>
<reference evidence="2" key="2">
    <citation type="submission" date="2020-06" db="EMBL/GenBank/DDBJ databases">
        <title>Helianthus annuus Genome sequencing and assembly Release 2.</title>
        <authorList>
            <person name="Gouzy J."/>
            <person name="Langlade N."/>
            <person name="Munos S."/>
        </authorList>
    </citation>
    <scope>NUCLEOTIDE SEQUENCE</scope>
    <source>
        <tissue evidence="2">Leaves</tissue>
    </source>
</reference>